<dbReference type="OrthoDB" id="2353304at2"/>
<dbReference type="RefSeq" id="WP_111439407.1">
    <property type="nucleotide sequence ID" value="NZ_QKZI01000002.1"/>
</dbReference>
<protein>
    <submittedName>
        <fullName evidence="2">Heat induced stress protein YflT</fullName>
    </submittedName>
</protein>
<proteinExistence type="predicted"/>
<reference evidence="2 3" key="1">
    <citation type="submission" date="2018-06" db="EMBL/GenBank/DDBJ databases">
        <title>Genomic Encyclopedia of Type Strains, Phase IV (KMG-IV): sequencing the most valuable type-strain genomes for metagenomic binning, comparative biology and taxonomic classification.</title>
        <authorList>
            <person name="Goeker M."/>
        </authorList>
    </citation>
    <scope>NUCLEOTIDE SEQUENCE [LARGE SCALE GENOMIC DNA]</scope>
    <source>
        <strain evidence="2 3">DSM 5</strain>
    </source>
</reference>
<dbReference type="Pfam" id="PF11181">
    <property type="entry name" value="YflT"/>
    <property type="match status" value="1"/>
</dbReference>
<organism evidence="2 3">
    <name type="scientific">Psychrobacillus insolitus</name>
    <dbReference type="NCBI Taxonomy" id="1461"/>
    <lineage>
        <taxon>Bacteria</taxon>
        <taxon>Bacillati</taxon>
        <taxon>Bacillota</taxon>
        <taxon>Bacilli</taxon>
        <taxon>Bacillales</taxon>
        <taxon>Bacillaceae</taxon>
        <taxon>Psychrobacillus</taxon>
    </lineage>
</organism>
<evidence type="ECO:0000259" key="1">
    <source>
        <dbReference type="Pfam" id="PF11181"/>
    </source>
</evidence>
<evidence type="ECO:0000313" key="3">
    <source>
        <dbReference type="Proteomes" id="UP000248646"/>
    </source>
</evidence>
<feature type="domain" description="General stress protein 17M-like" evidence="1">
    <location>
        <begin position="6"/>
        <end position="98"/>
    </location>
</feature>
<sequence length="106" mass="11911">MTVKLTVENAVQAKQEIEKLETQGYSRDNIHIFAHFKERSDDINDALDTKNVGMKEQGFLDSMKNMFVSRGDELRSKMQAAGLTEAEADAAEKELDQGKLVLIAHQ</sequence>
<name>A0A2W7MIQ5_9BACI</name>
<dbReference type="EMBL" id="QKZI01000002">
    <property type="protein sequence ID" value="PZX05739.1"/>
    <property type="molecule type" value="Genomic_DNA"/>
</dbReference>
<accession>A0A2W7MIQ5</accession>
<evidence type="ECO:0000313" key="2">
    <source>
        <dbReference type="EMBL" id="PZX05739.1"/>
    </source>
</evidence>
<gene>
    <name evidence="2" type="ORF">C7437_102200</name>
</gene>
<dbReference type="InterPro" id="IPR025889">
    <property type="entry name" value="GSP17M-like_dom"/>
</dbReference>
<dbReference type="Proteomes" id="UP000248646">
    <property type="component" value="Unassembled WGS sequence"/>
</dbReference>
<dbReference type="AlphaFoldDB" id="A0A2W7MIQ5"/>
<keyword evidence="3" id="KW-1185">Reference proteome</keyword>
<comment type="caution">
    <text evidence="2">The sequence shown here is derived from an EMBL/GenBank/DDBJ whole genome shotgun (WGS) entry which is preliminary data.</text>
</comment>